<evidence type="ECO:0000313" key="2">
    <source>
        <dbReference type="Proteomes" id="UP001054945"/>
    </source>
</evidence>
<comment type="caution">
    <text evidence="1">The sequence shown here is derived from an EMBL/GenBank/DDBJ whole genome shotgun (WGS) entry which is preliminary data.</text>
</comment>
<dbReference type="EMBL" id="BPLR01016111">
    <property type="protein sequence ID" value="GIY81358.1"/>
    <property type="molecule type" value="Genomic_DNA"/>
</dbReference>
<proteinExistence type="predicted"/>
<evidence type="ECO:0000313" key="1">
    <source>
        <dbReference type="EMBL" id="GIY81358.1"/>
    </source>
</evidence>
<accession>A0AAV4WGG7</accession>
<protein>
    <submittedName>
        <fullName evidence="1">Uncharacterized protein</fullName>
    </submittedName>
</protein>
<reference evidence="1 2" key="1">
    <citation type="submission" date="2021-06" db="EMBL/GenBank/DDBJ databases">
        <title>Caerostris extrusa draft genome.</title>
        <authorList>
            <person name="Kono N."/>
            <person name="Arakawa K."/>
        </authorList>
    </citation>
    <scope>NUCLEOTIDE SEQUENCE [LARGE SCALE GENOMIC DNA]</scope>
</reference>
<name>A0AAV4WGG7_CAEEX</name>
<dbReference type="Proteomes" id="UP001054945">
    <property type="component" value="Unassembled WGS sequence"/>
</dbReference>
<keyword evidence="2" id="KW-1185">Reference proteome</keyword>
<feature type="non-terminal residue" evidence="1">
    <location>
        <position position="51"/>
    </location>
</feature>
<sequence length="51" mass="6348">MNLRNIFRGKQHFLEKRKCNAQRRRVSSFPEEKTEREKQIRFVLLLVQLFK</sequence>
<dbReference type="AlphaFoldDB" id="A0AAV4WGG7"/>
<gene>
    <name evidence="1" type="ORF">CEXT_367551</name>
</gene>
<organism evidence="1 2">
    <name type="scientific">Caerostris extrusa</name>
    <name type="common">Bark spider</name>
    <name type="synonym">Caerostris bankana</name>
    <dbReference type="NCBI Taxonomy" id="172846"/>
    <lineage>
        <taxon>Eukaryota</taxon>
        <taxon>Metazoa</taxon>
        <taxon>Ecdysozoa</taxon>
        <taxon>Arthropoda</taxon>
        <taxon>Chelicerata</taxon>
        <taxon>Arachnida</taxon>
        <taxon>Araneae</taxon>
        <taxon>Araneomorphae</taxon>
        <taxon>Entelegynae</taxon>
        <taxon>Araneoidea</taxon>
        <taxon>Araneidae</taxon>
        <taxon>Caerostris</taxon>
    </lineage>
</organism>